<sequence length="217" mass="24544">MTTVESSDELHTISAQIKNLFVGPSSDSTGDYKWTLLKDCHSKYLSNGSISLTLLSSYNCITTTLLDALKPTLFKQKWQEDIFDNIFLYGIHHEAFILLMRKLGESSESYQQQKILNILEKFVRGKSLTSLLLCQCSSSGVWDPEYAALSKTWNDLIMFIASLPERIANKTKGQMPLTNSKADLQSSCLHFIVWQDEGSNFLEVSPHLENQDLVLPK</sequence>
<evidence type="ECO:0000313" key="2">
    <source>
        <dbReference type="Proteomes" id="UP000499080"/>
    </source>
</evidence>
<gene>
    <name evidence="1" type="ORF">AVEN_252966_1</name>
</gene>
<proteinExistence type="predicted"/>
<evidence type="ECO:0000313" key="1">
    <source>
        <dbReference type="EMBL" id="GBO17211.1"/>
    </source>
</evidence>
<reference evidence="1 2" key="1">
    <citation type="journal article" date="2019" name="Sci. Rep.">
        <title>Orb-weaving spider Araneus ventricosus genome elucidates the spidroin gene catalogue.</title>
        <authorList>
            <person name="Kono N."/>
            <person name="Nakamura H."/>
            <person name="Ohtoshi R."/>
            <person name="Moran D.A.P."/>
            <person name="Shinohara A."/>
            <person name="Yoshida Y."/>
            <person name="Fujiwara M."/>
            <person name="Mori M."/>
            <person name="Tomita M."/>
            <person name="Arakawa K."/>
        </authorList>
    </citation>
    <scope>NUCLEOTIDE SEQUENCE [LARGE SCALE GENOMIC DNA]</scope>
</reference>
<dbReference type="AlphaFoldDB" id="A0A4Y2UY93"/>
<protein>
    <submittedName>
        <fullName evidence="1">Uncharacterized protein</fullName>
    </submittedName>
</protein>
<organism evidence="1 2">
    <name type="scientific">Araneus ventricosus</name>
    <name type="common">Orbweaver spider</name>
    <name type="synonym">Epeira ventricosa</name>
    <dbReference type="NCBI Taxonomy" id="182803"/>
    <lineage>
        <taxon>Eukaryota</taxon>
        <taxon>Metazoa</taxon>
        <taxon>Ecdysozoa</taxon>
        <taxon>Arthropoda</taxon>
        <taxon>Chelicerata</taxon>
        <taxon>Arachnida</taxon>
        <taxon>Araneae</taxon>
        <taxon>Araneomorphae</taxon>
        <taxon>Entelegynae</taxon>
        <taxon>Araneoidea</taxon>
        <taxon>Araneidae</taxon>
        <taxon>Araneus</taxon>
    </lineage>
</organism>
<name>A0A4Y2UY93_ARAVE</name>
<keyword evidence="2" id="KW-1185">Reference proteome</keyword>
<dbReference type="EMBL" id="BGPR01040987">
    <property type="protein sequence ID" value="GBO17211.1"/>
    <property type="molecule type" value="Genomic_DNA"/>
</dbReference>
<dbReference type="Proteomes" id="UP000499080">
    <property type="component" value="Unassembled WGS sequence"/>
</dbReference>
<accession>A0A4Y2UY93</accession>
<comment type="caution">
    <text evidence="1">The sequence shown here is derived from an EMBL/GenBank/DDBJ whole genome shotgun (WGS) entry which is preliminary data.</text>
</comment>